<feature type="transmembrane region" description="Helical" evidence="5">
    <location>
        <begin position="69"/>
        <end position="91"/>
    </location>
</feature>
<evidence type="ECO:0000256" key="1">
    <source>
        <dbReference type="ARBA" id="ARBA00004141"/>
    </source>
</evidence>
<keyword evidence="2 5" id="KW-0812">Transmembrane</keyword>
<protein>
    <submittedName>
        <fullName evidence="7">Membrane protein</fullName>
    </submittedName>
</protein>
<feature type="transmembrane region" description="Helical" evidence="5">
    <location>
        <begin position="131"/>
        <end position="152"/>
    </location>
</feature>
<feature type="transmembrane region" description="Helical" evidence="5">
    <location>
        <begin position="164"/>
        <end position="190"/>
    </location>
</feature>
<proteinExistence type="predicted"/>
<dbReference type="GO" id="GO:0016020">
    <property type="term" value="C:membrane"/>
    <property type="evidence" value="ECO:0007669"/>
    <property type="project" value="UniProtKB-SubCell"/>
</dbReference>
<accession>A0A085UMY3</accession>
<comment type="caution">
    <text evidence="7">The sequence shown here is derived from an EMBL/GenBank/DDBJ whole genome shotgun (WGS) entry which is preliminary data.</text>
</comment>
<keyword evidence="3 5" id="KW-1133">Transmembrane helix</keyword>
<evidence type="ECO:0000259" key="6">
    <source>
        <dbReference type="Pfam" id="PF04893"/>
    </source>
</evidence>
<dbReference type="AlphaFoldDB" id="A0A085UMY3"/>
<dbReference type="PATRIC" id="fig|317.174.peg.5995"/>
<organism evidence="7 8">
    <name type="scientific">Pseudomonas syringae</name>
    <dbReference type="NCBI Taxonomy" id="317"/>
    <lineage>
        <taxon>Bacteria</taxon>
        <taxon>Pseudomonadati</taxon>
        <taxon>Pseudomonadota</taxon>
        <taxon>Gammaproteobacteria</taxon>
        <taxon>Pseudomonadales</taxon>
        <taxon>Pseudomonadaceae</taxon>
        <taxon>Pseudomonas</taxon>
    </lineage>
</organism>
<gene>
    <name evidence="7" type="ORF">IV02_29370</name>
</gene>
<evidence type="ECO:0000256" key="3">
    <source>
        <dbReference type="ARBA" id="ARBA00022989"/>
    </source>
</evidence>
<dbReference type="Pfam" id="PF04893">
    <property type="entry name" value="Yip1"/>
    <property type="match status" value="1"/>
</dbReference>
<comment type="subcellular location">
    <subcellularLocation>
        <location evidence="1">Membrane</location>
        <topology evidence="1">Multi-pass membrane protein</topology>
    </subcellularLocation>
</comment>
<evidence type="ECO:0000256" key="5">
    <source>
        <dbReference type="SAM" id="Phobius"/>
    </source>
</evidence>
<dbReference type="InterPro" id="IPR006977">
    <property type="entry name" value="Yip1_dom"/>
</dbReference>
<evidence type="ECO:0000313" key="7">
    <source>
        <dbReference type="EMBL" id="KFE44546.1"/>
    </source>
</evidence>
<name>A0A085UMY3_PSESX</name>
<evidence type="ECO:0000256" key="2">
    <source>
        <dbReference type="ARBA" id="ARBA00022692"/>
    </source>
</evidence>
<evidence type="ECO:0000313" key="8">
    <source>
        <dbReference type="Proteomes" id="UP000028643"/>
    </source>
</evidence>
<dbReference type="RefSeq" id="WP_047579550.1">
    <property type="nucleotide sequence ID" value="NZ_JPQT01000163.1"/>
</dbReference>
<feature type="domain" description="Yip1" evidence="6">
    <location>
        <begin position="7"/>
        <end position="179"/>
    </location>
</feature>
<keyword evidence="4 5" id="KW-0472">Membrane</keyword>
<dbReference type="EMBL" id="JPQT01000163">
    <property type="protein sequence ID" value="KFE44546.1"/>
    <property type="molecule type" value="Genomic_DNA"/>
</dbReference>
<feature type="transmembrane region" description="Helical" evidence="5">
    <location>
        <begin position="103"/>
        <end position="125"/>
    </location>
</feature>
<dbReference type="Proteomes" id="UP000028643">
    <property type="component" value="Unassembled WGS sequence"/>
</dbReference>
<reference evidence="7 8" key="1">
    <citation type="submission" date="2014-07" db="EMBL/GenBank/DDBJ databases">
        <title>Draft Genome Sequences of Environmental Pseudomonas syringae strains.</title>
        <authorList>
            <person name="Baltrus D.A."/>
            <person name="Berge O."/>
            <person name="Morris C."/>
        </authorList>
    </citation>
    <scope>NUCLEOTIDE SEQUENCE [LARGE SCALE GENOMIC DNA]</scope>
    <source>
        <strain evidence="7 8">CEB003</strain>
    </source>
</reference>
<feature type="transmembrane region" description="Helical" evidence="5">
    <location>
        <begin position="30"/>
        <end position="49"/>
    </location>
</feature>
<evidence type="ECO:0000256" key="4">
    <source>
        <dbReference type="ARBA" id="ARBA00023136"/>
    </source>
</evidence>
<sequence length="213" mass="23717">MTAHFIKLFTHPEHAWRDIRQDEEQHPRHYLLHLLLLALIPAISLYIGTTQVGWSLAEGENVRLTPSSALQLCVMLYVTILIGTIIMGAFIRWMSRTFEARPTLNQCIGFAAYTATPLMLAGLAGLYPSRWLAIAVLGLAGLYSTYLLFVGITTFMRLDEGKGFLYAAAAWGVGLLVLVTSLVEMILLWYNHLTPEYLRDVAMLSTSLVSASV</sequence>